<gene>
    <name evidence="2" type="ORF">Q5761_04820</name>
</gene>
<evidence type="ECO:0000313" key="3">
    <source>
        <dbReference type="Proteomes" id="UP001304683"/>
    </source>
</evidence>
<feature type="coiled-coil region" evidence="1">
    <location>
        <begin position="27"/>
        <end position="54"/>
    </location>
</feature>
<keyword evidence="2" id="KW-0966">Cell projection</keyword>
<accession>A0ABZ0QRF9</accession>
<keyword evidence="1" id="KW-0175">Coiled coil</keyword>
<keyword evidence="2" id="KW-0969">Cilium</keyword>
<organism evidence="2 3">
    <name type="scientific">Thermaerobacter composti</name>
    <dbReference type="NCBI Taxonomy" id="554949"/>
    <lineage>
        <taxon>Bacteria</taxon>
        <taxon>Bacillati</taxon>
        <taxon>Bacillota</taxon>
        <taxon>Clostridia</taxon>
        <taxon>Eubacteriales</taxon>
        <taxon>Clostridiales Family XVII. Incertae Sedis</taxon>
        <taxon>Thermaerobacter</taxon>
    </lineage>
</organism>
<protein>
    <submittedName>
        <fullName evidence="2">Flagellar protein FliJ</fullName>
    </submittedName>
</protein>
<name>A0ABZ0QRF9_9FIRM</name>
<keyword evidence="3" id="KW-1185">Reference proteome</keyword>
<keyword evidence="2" id="KW-0282">Flagellum</keyword>
<dbReference type="EMBL" id="CP132508">
    <property type="protein sequence ID" value="WPD19971.1"/>
    <property type="molecule type" value="Genomic_DNA"/>
</dbReference>
<dbReference type="Gene3D" id="1.10.287.1700">
    <property type="match status" value="1"/>
</dbReference>
<sequence length="154" mass="17865">MAEREPFRLRRVWDVRRLQALARLAEWSRWQARAEEARREASRMEAERRRAAGALATVGASLPAVEMAARWREVEALGRRTEAAHGRARVLAQEAATRQREALNARQEEQAYQRLYQRYRERQRLEALRREQARVDEVAGRVAGGRGPHGGGWR</sequence>
<dbReference type="Proteomes" id="UP001304683">
    <property type="component" value="Chromosome"/>
</dbReference>
<dbReference type="RefSeq" id="WP_318751391.1">
    <property type="nucleotide sequence ID" value="NZ_CP132508.1"/>
</dbReference>
<dbReference type="InterPro" id="IPR053716">
    <property type="entry name" value="Flag_assembly_chemotaxis_eff"/>
</dbReference>
<proteinExistence type="predicted"/>
<reference evidence="2 3" key="1">
    <citation type="submission" date="2023-08" db="EMBL/GenBank/DDBJ databases">
        <title>Genome sequence of Thermaerobacter compostii strain Ins1, a spore-forming filamentous bacterium isolated from a deep geothermal reservoir.</title>
        <authorList>
            <person name="Bregnard D."/>
            <person name="Gonzalez D."/>
            <person name="Junier P."/>
        </authorList>
    </citation>
    <scope>NUCLEOTIDE SEQUENCE [LARGE SCALE GENOMIC DNA]</scope>
    <source>
        <strain evidence="2 3">Ins1</strain>
    </source>
</reference>
<evidence type="ECO:0000256" key="1">
    <source>
        <dbReference type="SAM" id="Coils"/>
    </source>
</evidence>
<evidence type="ECO:0000313" key="2">
    <source>
        <dbReference type="EMBL" id="WPD19971.1"/>
    </source>
</evidence>